<dbReference type="InterPro" id="IPR023395">
    <property type="entry name" value="MCP_dom_sf"/>
</dbReference>
<dbReference type="EMBL" id="WTXG01000009">
    <property type="protein sequence ID" value="KAI0303464.1"/>
    <property type="molecule type" value="Genomic_DNA"/>
</dbReference>
<reference evidence="10" key="1">
    <citation type="journal article" date="2022" name="New Phytol.">
        <title>Evolutionary transition to the ectomycorrhizal habit in the genomes of a hyperdiverse lineage of mushroom-forming fungi.</title>
        <authorList>
            <person name="Looney B."/>
            <person name="Miyauchi S."/>
            <person name="Morin E."/>
            <person name="Drula E."/>
            <person name="Courty P.E."/>
            <person name="Kohler A."/>
            <person name="Kuo A."/>
            <person name="LaButti K."/>
            <person name="Pangilinan J."/>
            <person name="Lipzen A."/>
            <person name="Riley R."/>
            <person name="Andreopoulos W."/>
            <person name="He G."/>
            <person name="Johnson J."/>
            <person name="Nolan M."/>
            <person name="Tritt A."/>
            <person name="Barry K.W."/>
            <person name="Grigoriev I.V."/>
            <person name="Nagy L.G."/>
            <person name="Hibbett D."/>
            <person name="Henrissat B."/>
            <person name="Matheny P.B."/>
            <person name="Labbe J."/>
            <person name="Martin F.M."/>
        </authorList>
    </citation>
    <scope>NUCLEOTIDE SEQUENCE</scope>
    <source>
        <strain evidence="10">BPL690</strain>
    </source>
</reference>
<evidence type="ECO:0000256" key="4">
    <source>
        <dbReference type="ARBA" id="ARBA00022692"/>
    </source>
</evidence>
<accession>A0AAD4QPL6</accession>
<dbReference type="Gene3D" id="1.50.40.10">
    <property type="entry name" value="Mitochondrial carrier domain"/>
    <property type="match status" value="1"/>
</dbReference>
<dbReference type="InterPro" id="IPR018108">
    <property type="entry name" value="MCP_transmembrane"/>
</dbReference>
<keyword evidence="5" id="KW-0677">Repeat</keyword>
<evidence type="ECO:0000256" key="8">
    <source>
        <dbReference type="PROSITE-ProRule" id="PRU00282"/>
    </source>
</evidence>
<evidence type="ECO:0000313" key="10">
    <source>
        <dbReference type="EMBL" id="KAI0303464.1"/>
    </source>
</evidence>
<dbReference type="PANTHER" id="PTHR45618">
    <property type="entry name" value="MITOCHONDRIAL DICARBOXYLATE CARRIER-RELATED"/>
    <property type="match status" value="1"/>
</dbReference>
<evidence type="ECO:0000313" key="11">
    <source>
        <dbReference type="Proteomes" id="UP001203297"/>
    </source>
</evidence>
<keyword evidence="11" id="KW-1185">Reference proteome</keyword>
<keyword evidence="4 8" id="KW-0812">Transmembrane</keyword>
<dbReference type="Pfam" id="PF00153">
    <property type="entry name" value="Mito_carr"/>
    <property type="match status" value="3"/>
</dbReference>
<dbReference type="Proteomes" id="UP001203297">
    <property type="component" value="Unassembled WGS sequence"/>
</dbReference>
<evidence type="ECO:0000256" key="9">
    <source>
        <dbReference type="RuleBase" id="RU000488"/>
    </source>
</evidence>
<protein>
    <submittedName>
        <fullName evidence="10">Mitochondrial carrier</fullName>
    </submittedName>
</protein>
<evidence type="ECO:0000256" key="2">
    <source>
        <dbReference type="ARBA" id="ARBA00006375"/>
    </source>
</evidence>
<comment type="caution">
    <text evidence="10">The sequence shown here is derived from an EMBL/GenBank/DDBJ whole genome shotgun (WGS) entry which is preliminary data.</text>
</comment>
<keyword evidence="7 8" id="KW-0472">Membrane</keyword>
<feature type="repeat" description="Solcar" evidence="8">
    <location>
        <begin position="136"/>
        <end position="223"/>
    </location>
</feature>
<dbReference type="GO" id="GO:0016020">
    <property type="term" value="C:membrane"/>
    <property type="evidence" value="ECO:0007669"/>
    <property type="project" value="UniProtKB-SubCell"/>
</dbReference>
<name>A0AAD4QPL6_9AGAM</name>
<proteinExistence type="inferred from homology"/>
<comment type="subcellular location">
    <subcellularLocation>
        <location evidence="1">Membrane</location>
        <topology evidence="1">Multi-pass membrane protein</topology>
    </subcellularLocation>
</comment>
<evidence type="ECO:0000256" key="1">
    <source>
        <dbReference type="ARBA" id="ARBA00004141"/>
    </source>
</evidence>
<evidence type="ECO:0000256" key="6">
    <source>
        <dbReference type="ARBA" id="ARBA00022989"/>
    </source>
</evidence>
<feature type="repeat" description="Solcar" evidence="8">
    <location>
        <begin position="232"/>
        <end position="317"/>
    </location>
</feature>
<dbReference type="PROSITE" id="PS50920">
    <property type="entry name" value="SOLCAR"/>
    <property type="match status" value="3"/>
</dbReference>
<dbReference type="SUPFAM" id="SSF103506">
    <property type="entry name" value="Mitochondrial carrier"/>
    <property type="match status" value="1"/>
</dbReference>
<evidence type="ECO:0000256" key="5">
    <source>
        <dbReference type="ARBA" id="ARBA00022737"/>
    </source>
</evidence>
<dbReference type="AlphaFoldDB" id="A0AAD4QPL6"/>
<feature type="repeat" description="Solcar" evidence="8">
    <location>
        <begin position="29"/>
        <end position="124"/>
    </location>
</feature>
<dbReference type="InterPro" id="IPR050391">
    <property type="entry name" value="Mito_Metabolite_Transporter"/>
</dbReference>
<keyword evidence="6" id="KW-1133">Transmembrane helix</keyword>
<gene>
    <name evidence="10" type="ORF">B0F90DRAFT_1916860</name>
</gene>
<keyword evidence="3 9" id="KW-0813">Transport</keyword>
<evidence type="ECO:0000256" key="3">
    <source>
        <dbReference type="ARBA" id="ARBA00022448"/>
    </source>
</evidence>
<evidence type="ECO:0000256" key="7">
    <source>
        <dbReference type="ARBA" id="ARBA00023136"/>
    </source>
</evidence>
<comment type="similarity">
    <text evidence="2 9">Belongs to the mitochondrial carrier (TC 2.A.29) family.</text>
</comment>
<sequence length="323" mass="35192">MSTLKDAKVVHTSVANEHEPKENGHSPFTQNALIFTAAALGNMFASAITNPLDIIKVRQQLKTQGSPHPLAAPGAKANAFWSVGLQMARTEGLMSLMNGLTASMLRELTYSGIRMGTYEYFKGSIHGLAPSALPTDGLTLKVFAASVAATLGSAVANPTDLVKVRMQAYYPTGPPYRSTRHAFASVWREGGLRALYRGTDATTIRGVVLSVSQICAYDQLKQSLKRRGAMQEGLGLHFTASMFAGFICSVTSNPVDVVKVRVMNDKERRYKSVLDCVRTILRQEGPMAFYKGFSMCWARLGAHTVLCFVAFERIRSLFGIAPM</sequence>
<organism evidence="10 11">
    <name type="scientific">Multifurca ochricompacta</name>
    <dbReference type="NCBI Taxonomy" id="376703"/>
    <lineage>
        <taxon>Eukaryota</taxon>
        <taxon>Fungi</taxon>
        <taxon>Dikarya</taxon>
        <taxon>Basidiomycota</taxon>
        <taxon>Agaricomycotina</taxon>
        <taxon>Agaricomycetes</taxon>
        <taxon>Russulales</taxon>
        <taxon>Russulaceae</taxon>
        <taxon>Multifurca</taxon>
    </lineage>
</organism>